<evidence type="ECO:0000313" key="2">
    <source>
        <dbReference type="EMBL" id="KAK3364009.1"/>
    </source>
</evidence>
<protein>
    <submittedName>
        <fullName evidence="2">Uncharacterized protein</fullName>
    </submittedName>
</protein>
<evidence type="ECO:0000313" key="3">
    <source>
        <dbReference type="Proteomes" id="UP001275084"/>
    </source>
</evidence>
<feature type="region of interest" description="Disordered" evidence="1">
    <location>
        <begin position="70"/>
        <end position="104"/>
    </location>
</feature>
<reference evidence="2" key="1">
    <citation type="journal article" date="2023" name="Mol. Phylogenet. Evol.">
        <title>Genome-scale phylogeny and comparative genomics of the fungal order Sordariales.</title>
        <authorList>
            <person name="Hensen N."/>
            <person name="Bonometti L."/>
            <person name="Westerberg I."/>
            <person name="Brannstrom I.O."/>
            <person name="Guillou S."/>
            <person name="Cros-Aarteil S."/>
            <person name="Calhoun S."/>
            <person name="Haridas S."/>
            <person name="Kuo A."/>
            <person name="Mondo S."/>
            <person name="Pangilinan J."/>
            <person name="Riley R."/>
            <person name="LaButti K."/>
            <person name="Andreopoulos B."/>
            <person name="Lipzen A."/>
            <person name="Chen C."/>
            <person name="Yan M."/>
            <person name="Daum C."/>
            <person name="Ng V."/>
            <person name="Clum A."/>
            <person name="Steindorff A."/>
            <person name="Ohm R.A."/>
            <person name="Martin F."/>
            <person name="Silar P."/>
            <person name="Natvig D.O."/>
            <person name="Lalanne C."/>
            <person name="Gautier V."/>
            <person name="Ament-Velasquez S.L."/>
            <person name="Kruys A."/>
            <person name="Hutchinson M.I."/>
            <person name="Powell A.J."/>
            <person name="Barry K."/>
            <person name="Miller A.N."/>
            <person name="Grigoriev I.V."/>
            <person name="Debuchy R."/>
            <person name="Gladieux P."/>
            <person name="Hiltunen Thoren M."/>
            <person name="Johannesson H."/>
        </authorList>
    </citation>
    <scope>NUCLEOTIDE SEQUENCE</scope>
    <source>
        <strain evidence="2">CBS 955.72</strain>
    </source>
</reference>
<sequence length="202" mass="22292">MATGEHIFEAGNVTQCILVEFSQQDTQDLSNGPGSLDSGHDNLLMLDSESSEDEAIHSKATSQAISQRLSMAPASARRLTPAQQQRQETNSDITPTSRSQTAITIPPLNQQRSYDSTIESEAVVMGRSMCEAVAIITGLPGAWDLALAVKDLQAEFVGKISDKEMFFCCEYLCKEPMMAAMWLNLLPEMKRLYVERWKIGSL</sequence>
<feature type="compositionally biased region" description="Polar residues" evidence="1">
    <location>
        <begin position="81"/>
        <end position="104"/>
    </location>
</feature>
<organism evidence="2 3">
    <name type="scientific">Lasiosphaeria hispida</name>
    <dbReference type="NCBI Taxonomy" id="260671"/>
    <lineage>
        <taxon>Eukaryota</taxon>
        <taxon>Fungi</taxon>
        <taxon>Dikarya</taxon>
        <taxon>Ascomycota</taxon>
        <taxon>Pezizomycotina</taxon>
        <taxon>Sordariomycetes</taxon>
        <taxon>Sordariomycetidae</taxon>
        <taxon>Sordariales</taxon>
        <taxon>Lasiosphaeriaceae</taxon>
        <taxon>Lasiosphaeria</taxon>
    </lineage>
</organism>
<dbReference type="EMBL" id="JAUIQD010000001">
    <property type="protein sequence ID" value="KAK3364009.1"/>
    <property type="molecule type" value="Genomic_DNA"/>
</dbReference>
<gene>
    <name evidence="2" type="ORF">B0T25DRAFT_528969</name>
</gene>
<dbReference type="Proteomes" id="UP001275084">
    <property type="component" value="Unassembled WGS sequence"/>
</dbReference>
<proteinExistence type="predicted"/>
<comment type="caution">
    <text evidence="2">The sequence shown here is derived from an EMBL/GenBank/DDBJ whole genome shotgun (WGS) entry which is preliminary data.</text>
</comment>
<keyword evidence="3" id="KW-1185">Reference proteome</keyword>
<evidence type="ECO:0000256" key="1">
    <source>
        <dbReference type="SAM" id="MobiDB-lite"/>
    </source>
</evidence>
<dbReference type="AlphaFoldDB" id="A0AAJ0MKN8"/>
<reference evidence="2" key="2">
    <citation type="submission" date="2023-06" db="EMBL/GenBank/DDBJ databases">
        <authorList>
            <consortium name="Lawrence Berkeley National Laboratory"/>
            <person name="Haridas S."/>
            <person name="Hensen N."/>
            <person name="Bonometti L."/>
            <person name="Westerberg I."/>
            <person name="Brannstrom I.O."/>
            <person name="Guillou S."/>
            <person name="Cros-Aarteil S."/>
            <person name="Calhoun S."/>
            <person name="Kuo A."/>
            <person name="Mondo S."/>
            <person name="Pangilinan J."/>
            <person name="Riley R."/>
            <person name="Labutti K."/>
            <person name="Andreopoulos B."/>
            <person name="Lipzen A."/>
            <person name="Chen C."/>
            <person name="Yanf M."/>
            <person name="Daum C."/>
            <person name="Ng V."/>
            <person name="Clum A."/>
            <person name="Steindorff A."/>
            <person name="Ohm R."/>
            <person name="Martin F."/>
            <person name="Silar P."/>
            <person name="Natvig D."/>
            <person name="Lalanne C."/>
            <person name="Gautier V."/>
            <person name="Ament-Velasquez S.L."/>
            <person name="Kruys A."/>
            <person name="Hutchinson M.I."/>
            <person name="Powell A.J."/>
            <person name="Barry K."/>
            <person name="Miller A.N."/>
            <person name="Grigoriev I.V."/>
            <person name="Debuchy R."/>
            <person name="Gladieux P."/>
            <person name="Thoren M.H."/>
            <person name="Johannesson H."/>
        </authorList>
    </citation>
    <scope>NUCLEOTIDE SEQUENCE</scope>
    <source>
        <strain evidence="2">CBS 955.72</strain>
    </source>
</reference>
<accession>A0AAJ0MKN8</accession>
<name>A0AAJ0MKN8_9PEZI</name>
<feature type="non-terminal residue" evidence="2">
    <location>
        <position position="202"/>
    </location>
</feature>